<name>A8NUQ7_COPC7</name>
<feature type="compositionally biased region" description="Polar residues" evidence="1">
    <location>
        <begin position="47"/>
        <end position="56"/>
    </location>
</feature>
<feature type="compositionally biased region" description="Low complexity" evidence="1">
    <location>
        <begin position="584"/>
        <end position="600"/>
    </location>
</feature>
<reference evidence="2 3" key="1">
    <citation type="journal article" date="2010" name="Proc. Natl. Acad. Sci. U.S.A.">
        <title>Insights into evolution of multicellular fungi from the assembled chromosomes of the mushroom Coprinopsis cinerea (Coprinus cinereus).</title>
        <authorList>
            <person name="Stajich J.E."/>
            <person name="Wilke S.K."/>
            <person name="Ahren D."/>
            <person name="Au C.H."/>
            <person name="Birren B.W."/>
            <person name="Borodovsky M."/>
            <person name="Burns C."/>
            <person name="Canback B."/>
            <person name="Casselton L.A."/>
            <person name="Cheng C.K."/>
            <person name="Deng J."/>
            <person name="Dietrich F.S."/>
            <person name="Fargo D.C."/>
            <person name="Farman M.L."/>
            <person name="Gathman A.C."/>
            <person name="Goldberg J."/>
            <person name="Guigo R."/>
            <person name="Hoegger P.J."/>
            <person name="Hooker J.B."/>
            <person name="Huggins A."/>
            <person name="James T.Y."/>
            <person name="Kamada T."/>
            <person name="Kilaru S."/>
            <person name="Kodira C."/>
            <person name="Kues U."/>
            <person name="Kupfer D."/>
            <person name="Kwan H.S."/>
            <person name="Lomsadze A."/>
            <person name="Li W."/>
            <person name="Lilly W.W."/>
            <person name="Ma L.J."/>
            <person name="Mackey A.J."/>
            <person name="Manning G."/>
            <person name="Martin F."/>
            <person name="Muraguchi H."/>
            <person name="Natvig D.O."/>
            <person name="Palmerini H."/>
            <person name="Ramesh M.A."/>
            <person name="Rehmeyer C.J."/>
            <person name="Roe B.A."/>
            <person name="Shenoy N."/>
            <person name="Stanke M."/>
            <person name="Ter-Hovhannisyan V."/>
            <person name="Tunlid A."/>
            <person name="Velagapudi R."/>
            <person name="Vision T.J."/>
            <person name="Zeng Q."/>
            <person name="Zolan M.E."/>
            <person name="Pukkila P.J."/>
        </authorList>
    </citation>
    <scope>NUCLEOTIDE SEQUENCE [LARGE SCALE GENOMIC DNA]</scope>
    <source>
        <strain evidence="3">Okayama-7 / 130 / ATCC MYA-4618 / FGSC 9003</strain>
    </source>
</reference>
<evidence type="ECO:0000256" key="1">
    <source>
        <dbReference type="SAM" id="MobiDB-lite"/>
    </source>
</evidence>
<organism evidence="2 3">
    <name type="scientific">Coprinopsis cinerea (strain Okayama-7 / 130 / ATCC MYA-4618 / FGSC 9003)</name>
    <name type="common">Inky cap fungus</name>
    <name type="synonym">Hormographiella aspergillata</name>
    <dbReference type="NCBI Taxonomy" id="240176"/>
    <lineage>
        <taxon>Eukaryota</taxon>
        <taxon>Fungi</taxon>
        <taxon>Dikarya</taxon>
        <taxon>Basidiomycota</taxon>
        <taxon>Agaricomycotina</taxon>
        <taxon>Agaricomycetes</taxon>
        <taxon>Agaricomycetidae</taxon>
        <taxon>Agaricales</taxon>
        <taxon>Agaricineae</taxon>
        <taxon>Psathyrellaceae</taxon>
        <taxon>Coprinopsis</taxon>
    </lineage>
</organism>
<feature type="compositionally biased region" description="Polar residues" evidence="1">
    <location>
        <begin position="96"/>
        <end position="114"/>
    </location>
</feature>
<feature type="region of interest" description="Disordered" evidence="1">
    <location>
        <begin position="484"/>
        <end position="673"/>
    </location>
</feature>
<proteinExistence type="predicted"/>
<dbReference type="RefSeq" id="XP_001836511.2">
    <property type="nucleotide sequence ID" value="XM_001836459.2"/>
</dbReference>
<feature type="compositionally biased region" description="Low complexity" evidence="1">
    <location>
        <begin position="608"/>
        <end position="622"/>
    </location>
</feature>
<dbReference type="EMBL" id="AACS02000004">
    <property type="protein sequence ID" value="EAU85324.2"/>
    <property type="molecule type" value="Genomic_DNA"/>
</dbReference>
<feature type="compositionally biased region" description="Low complexity" evidence="1">
    <location>
        <begin position="518"/>
        <end position="545"/>
    </location>
</feature>
<dbReference type="KEGG" id="cci:CC1G_07594"/>
<feature type="compositionally biased region" description="Basic and acidic residues" evidence="1">
    <location>
        <begin position="299"/>
        <end position="314"/>
    </location>
</feature>
<comment type="caution">
    <text evidence="2">The sequence shown here is derived from an EMBL/GenBank/DDBJ whole genome shotgun (WGS) entry which is preliminary data.</text>
</comment>
<evidence type="ECO:0000313" key="3">
    <source>
        <dbReference type="Proteomes" id="UP000001861"/>
    </source>
</evidence>
<sequence length="740" mass="78683">MNSTPPDASTEPPPPSQQTAPRPPDSTPGARTMSRPRRLSLFFSSFNAFQPSSKPFSSKERAAAATTDNEHVTSDDDDMSSINSTTFSPDMGSPRTLLTTPSGSGSLNSPQDRSLSPGPKTRGRSGSGIGAKLGAILHLRGGKKSRRHLSGHSRETSAGSGYLQDDEATTSSQQDGQRNHREQRGKRGSIANSEFMLDKGGTGLKVERAWRDETVRNEVLRAANRQQTLASSIASLGPQEPDPEDKNSVFAADVEPILQTVLDHSSIGAKDLLFQPSPSSGSIFVEGLFELGGPTAHRNASEKDGEVVDPDKRLGVGRMADTDNNAKCGDNNNTVTINQASLHAKGLTAGSPVNNDDDNRDADINPRVQAQHGDDSPQEGDTTNTTAPKTSESSLTVPSEGGAAQIISSAPRNLADNVEHDNHHPDRNSKSGSGVGTPGQRSGPVDLGTATSTPVSATELGATELVETTRVEQTPDVVPLISVEGSPQYSAGSDTRTAVTPVQPRPDHYDSQRRPARSSRSSSPPVVRPSSPVKPSRRPSSSSAANLNQKHDLATSQQPLTSKSRPDTENSTPTTDERPLGMISHHQSASTGAASSSSTQKAFPPYPYAHLYPQQQQPQASSSRHHHHLPRQQRAPHSHHGHGSGSGFANVIPHHHRPQKARATSPPPMGVQQSPWQLQVATRDQGHGQSHSTTKASGKTWWSSFNLFKKDAAANTTATNHGAATGDLGSFGEWFFLSFA</sequence>
<dbReference type="GeneID" id="6013056"/>
<feature type="compositionally biased region" description="Pro residues" evidence="1">
    <location>
        <begin position="11"/>
        <end position="26"/>
    </location>
</feature>
<protein>
    <submittedName>
        <fullName evidence="2">Uncharacterized protein</fullName>
    </submittedName>
</protein>
<accession>A8NUQ7</accession>
<dbReference type="HOGENOM" id="CLU_375057_0_0_1"/>
<feature type="compositionally biased region" description="Polar residues" evidence="1">
    <location>
        <begin position="322"/>
        <end position="341"/>
    </location>
</feature>
<evidence type="ECO:0000313" key="2">
    <source>
        <dbReference type="EMBL" id="EAU85324.2"/>
    </source>
</evidence>
<feature type="region of interest" description="Disordered" evidence="1">
    <location>
        <begin position="295"/>
        <end position="400"/>
    </location>
</feature>
<feature type="compositionally biased region" description="Polar residues" evidence="1">
    <location>
        <begin position="379"/>
        <end position="397"/>
    </location>
</feature>
<keyword evidence="3" id="KW-1185">Reference proteome</keyword>
<feature type="region of interest" description="Disordered" evidence="1">
    <location>
        <begin position="416"/>
        <end position="461"/>
    </location>
</feature>
<gene>
    <name evidence="2" type="ORF">CC1G_07594</name>
</gene>
<feature type="compositionally biased region" description="Basic residues" evidence="1">
    <location>
        <begin position="623"/>
        <end position="642"/>
    </location>
</feature>
<feature type="compositionally biased region" description="Polar residues" evidence="1">
    <location>
        <begin position="485"/>
        <end position="500"/>
    </location>
</feature>
<dbReference type="VEuPathDB" id="FungiDB:CC1G_07594"/>
<feature type="compositionally biased region" description="Polar residues" evidence="1">
    <location>
        <begin position="554"/>
        <end position="574"/>
    </location>
</feature>
<dbReference type="Proteomes" id="UP000001861">
    <property type="component" value="Unassembled WGS sequence"/>
</dbReference>
<feature type="compositionally biased region" description="Basic and acidic residues" evidence="1">
    <location>
        <begin position="417"/>
        <end position="429"/>
    </location>
</feature>
<feature type="compositionally biased region" description="Basic and acidic residues" evidence="1">
    <location>
        <begin position="57"/>
        <end position="74"/>
    </location>
</feature>
<feature type="compositionally biased region" description="Basic residues" evidence="1">
    <location>
        <begin position="140"/>
        <end position="151"/>
    </location>
</feature>
<dbReference type="InParanoid" id="A8NUQ7"/>
<dbReference type="AlphaFoldDB" id="A8NUQ7"/>
<feature type="region of interest" description="Disordered" evidence="1">
    <location>
        <begin position="1"/>
        <end position="202"/>
    </location>
</feature>
<feature type="compositionally biased region" description="Low complexity" evidence="1">
    <location>
        <begin position="1"/>
        <end position="10"/>
    </location>
</feature>